<dbReference type="PANTHER" id="PTHR11717">
    <property type="entry name" value="LOW MOLECULAR WEIGHT PROTEIN TYROSINE PHOSPHATASE"/>
    <property type="match status" value="1"/>
</dbReference>
<feature type="active site" description="Nucleophile" evidence="4">
    <location>
        <position position="20"/>
    </location>
</feature>
<feature type="active site" description="Proton donor" evidence="4">
    <location>
        <position position="142"/>
    </location>
</feature>
<dbReference type="CDD" id="cd16343">
    <property type="entry name" value="LMWPTP"/>
    <property type="match status" value="1"/>
</dbReference>
<organism evidence="6 7">
    <name type="scientific">Cyclospora cayetanensis</name>
    <dbReference type="NCBI Taxonomy" id="88456"/>
    <lineage>
        <taxon>Eukaryota</taxon>
        <taxon>Sar</taxon>
        <taxon>Alveolata</taxon>
        <taxon>Apicomplexa</taxon>
        <taxon>Conoidasida</taxon>
        <taxon>Coccidia</taxon>
        <taxon>Eucoccidiorida</taxon>
        <taxon>Eimeriorina</taxon>
        <taxon>Eimeriidae</taxon>
        <taxon>Cyclospora</taxon>
    </lineage>
</organism>
<keyword evidence="3" id="KW-0904">Protein phosphatase</keyword>
<dbReference type="SMART" id="SM00226">
    <property type="entry name" value="LMWPc"/>
    <property type="match status" value="1"/>
</dbReference>
<dbReference type="InterPro" id="IPR023485">
    <property type="entry name" value="Ptyr_pPase"/>
</dbReference>
<protein>
    <submittedName>
        <fullName evidence="7">Uncharacterized protein LOC34619901</fullName>
    </submittedName>
</protein>
<evidence type="ECO:0000256" key="4">
    <source>
        <dbReference type="PIRSR" id="PIRSR617867-1"/>
    </source>
</evidence>
<dbReference type="InterPro" id="IPR017867">
    <property type="entry name" value="Tyr_phospatase_low_mol_wt"/>
</dbReference>
<keyword evidence="6" id="KW-1185">Reference proteome</keyword>
<dbReference type="OrthoDB" id="3388at2759"/>
<comment type="similarity">
    <text evidence="1">Belongs to the low molecular weight phosphotyrosine protein phosphatase family.</text>
</comment>
<dbReference type="InterPro" id="IPR050438">
    <property type="entry name" value="LMW_PTPase"/>
</dbReference>
<dbReference type="PRINTS" id="PR00719">
    <property type="entry name" value="LMWPTPASE"/>
</dbReference>
<proteinExistence type="inferred from homology"/>
<accession>A0A6P6RS32</accession>
<feature type="domain" description="Phosphotyrosine protein phosphatase I" evidence="5">
    <location>
        <begin position="14"/>
        <end position="166"/>
    </location>
</feature>
<dbReference type="Proteomes" id="UP000515125">
    <property type="component" value="Unplaced"/>
</dbReference>
<evidence type="ECO:0000313" key="7">
    <source>
        <dbReference type="RefSeq" id="XP_026190603.1"/>
    </source>
</evidence>
<dbReference type="Pfam" id="PF01451">
    <property type="entry name" value="LMWPc"/>
    <property type="match status" value="1"/>
</dbReference>
<name>A0A6P6RS32_9EIME</name>
<dbReference type="InterPro" id="IPR036196">
    <property type="entry name" value="Ptyr_pPase_sf"/>
</dbReference>
<dbReference type="RefSeq" id="XP_026190603.1">
    <property type="nucleotide sequence ID" value="XM_026334818.1"/>
</dbReference>
<dbReference type="GeneID" id="34619901"/>
<evidence type="ECO:0000256" key="3">
    <source>
        <dbReference type="ARBA" id="ARBA00022912"/>
    </source>
</evidence>
<evidence type="ECO:0000259" key="5">
    <source>
        <dbReference type="SMART" id="SM00226"/>
    </source>
</evidence>
<sequence length="171" mass="18830">MQGFSAEDLRIMVRSVLFVCLGNVNRSPTAEYIFRAKLNLPKAPGGSQGPLYVASAATGGHTEGDPAMREMIAAARKRGIDLTPHRARQVRKSDFETFDLIVAMDRSNLRNLSSMCPPQQKHKLKLLIRDYAPQCGTEEVPDPYYEGGHLGVFDLIEKGIEGLIEKEGISA</sequence>
<evidence type="ECO:0000313" key="6">
    <source>
        <dbReference type="Proteomes" id="UP000515125"/>
    </source>
</evidence>
<feature type="active site" evidence="4">
    <location>
        <position position="26"/>
    </location>
</feature>
<dbReference type="SUPFAM" id="SSF52788">
    <property type="entry name" value="Phosphotyrosine protein phosphatases I"/>
    <property type="match status" value="1"/>
</dbReference>
<dbReference type="GO" id="GO:0004725">
    <property type="term" value="F:protein tyrosine phosphatase activity"/>
    <property type="evidence" value="ECO:0007669"/>
    <property type="project" value="InterPro"/>
</dbReference>
<evidence type="ECO:0000256" key="2">
    <source>
        <dbReference type="ARBA" id="ARBA00022801"/>
    </source>
</evidence>
<dbReference type="AlphaFoldDB" id="A0A6P6RS32"/>
<evidence type="ECO:0000256" key="1">
    <source>
        <dbReference type="ARBA" id="ARBA00011063"/>
    </source>
</evidence>
<dbReference type="Gene3D" id="3.40.50.2300">
    <property type="match status" value="1"/>
</dbReference>
<keyword evidence="2" id="KW-0378">Hydrolase</keyword>
<dbReference type="PANTHER" id="PTHR11717:SF7">
    <property type="entry name" value="LOW MOLECULAR WEIGHT PHOSPHOTYROSINE PROTEIN PHOSPHATASE"/>
    <property type="match status" value="1"/>
</dbReference>
<reference evidence="7" key="1">
    <citation type="submission" date="2025-08" db="UniProtKB">
        <authorList>
            <consortium name="RefSeq"/>
        </authorList>
    </citation>
    <scope>IDENTIFICATION</scope>
</reference>
<gene>
    <name evidence="7" type="primary">LOC34619901</name>
</gene>